<dbReference type="Proteomes" id="UP000824120">
    <property type="component" value="Chromosome 1"/>
</dbReference>
<name>A0A9J6B1T2_SOLCO</name>
<dbReference type="InterPro" id="IPR015422">
    <property type="entry name" value="PyrdxlP-dep_Trfase_small"/>
</dbReference>
<accession>A0A9J6B1T2</accession>
<dbReference type="AlphaFoldDB" id="A0A9J6B1T2"/>
<sequence length="71" mass="8375">MHESYWRKMGNKCDITFNGDDSLSYFINVKSLHWFMESQLEETIKRMHNVVVNPIVDDHYIVIGTGSRQLV</sequence>
<dbReference type="InterPro" id="IPR006948">
    <property type="entry name" value="Alliinase_C"/>
</dbReference>
<evidence type="ECO:0000313" key="2">
    <source>
        <dbReference type="EMBL" id="KAG5630673.1"/>
    </source>
</evidence>
<evidence type="ECO:0000313" key="3">
    <source>
        <dbReference type="Proteomes" id="UP000824120"/>
    </source>
</evidence>
<protein>
    <recommendedName>
        <fullName evidence="1">Alliinase C-terminal domain-containing protein</fullName>
    </recommendedName>
</protein>
<organism evidence="2 3">
    <name type="scientific">Solanum commersonii</name>
    <name type="common">Commerson's wild potato</name>
    <name type="synonym">Commerson's nightshade</name>
    <dbReference type="NCBI Taxonomy" id="4109"/>
    <lineage>
        <taxon>Eukaryota</taxon>
        <taxon>Viridiplantae</taxon>
        <taxon>Streptophyta</taxon>
        <taxon>Embryophyta</taxon>
        <taxon>Tracheophyta</taxon>
        <taxon>Spermatophyta</taxon>
        <taxon>Magnoliopsida</taxon>
        <taxon>eudicotyledons</taxon>
        <taxon>Gunneridae</taxon>
        <taxon>Pentapetalae</taxon>
        <taxon>asterids</taxon>
        <taxon>lamiids</taxon>
        <taxon>Solanales</taxon>
        <taxon>Solanaceae</taxon>
        <taxon>Solanoideae</taxon>
        <taxon>Solaneae</taxon>
        <taxon>Solanum</taxon>
    </lineage>
</organism>
<dbReference type="Pfam" id="PF04864">
    <property type="entry name" value="Alliinase_C"/>
    <property type="match status" value="1"/>
</dbReference>
<dbReference type="OrthoDB" id="2020362at2759"/>
<proteinExistence type="predicted"/>
<reference evidence="2 3" key="1">
    <citation type="submission" date="2020-09" db="EMBL/GenBank/DDBJ databases">
        <title>De no assembly of potato wild relative species, Solanum commersonii.</title>
        <authorList>
            <person name="Cho K."/>
        </authorList>
    </citation>
    <scope>NUCLEOTIDE SEQUENCE [LARGE SCALE GENOMIC DNA]</scope>
    <source>
        <strain evidence="2">LZ3.2</strain>
        <tissue evidence="2">Leaf</tissue>
    </source>
</reference>
<comment type="caution">
    <text evidence="2">The sequence shown here is derived from an EMBL/GenBank/DDBJ whole genome shotgun (WGS) entry which is preliminary data.</text>
</comment>
<dbReference type="EMBL" id="JACXVP010000001">
    <property type="protein sequence ID" value="KAG5630673.1"/>
    <property type="molecule type" value="Genomic_DNA"/>
</dbReference>
<feature type="domain" description="Alliinase C-terminal" evidence="1">
    <location>
        <begin position="1"/>
        <end position="71"/>
    </location>
</feature>
<gene>
    <name evidence="2" type="ORF">H5410_002390</name>
</gene>
<evidence type="ECO:0000259" key="1">
    <source>
        <dbReference type="Pfam" id="PF04864"/>
    </source>
</evidence>
<dbReference type="Gene3D" id="3.90.1150.10">
    <property type="entry name" value="Aspartate Aminotransferase, domain 1"/>
    <property type="match status" value="1"/>
</dbReference>
<dbReference type="GO" id="GO:0016846">
    <property type="term" value="F:carbon-sulfur lyase activity"/>
    <property type="evidence" value="ECO:0007669"/>
    <property type="project" value="InterPro"/>
</dbReference>
<keyword evidence="3" id="KW-1185">Reference proteome</keyword>